<accession>A0A6L3VCE8</accession>
<evidence type="ECO:0000256" key="1">
    <source>
        <dbReference type="SAM" id="Phobius"/>
    </source>
</evidence>
<dbReference type="InterPro" id="IPR002881">
    <property type="entry name" value="DUF58"/>
</dbReference>
<dbReference type="OrthoDB" id="9789943at2"/>
<dbReference type="PANTHER" id="PTHR34351:SF2">
    <property type="entry name" value="DUF58 DOMAIN-CONTAINING PROTEIN"/>
    <property type="match status" value="1"/>
</dbReference>
<keyword evidence="1" id="KW-1133">Transmembrane helix</keyword>
<name>A0A6L3VCE8_9BACI</name>
<keyword evidence="1" id="KW-0472">Membrane</keyword>
<dbReference type="PANTHER" id="PTHR34351">
    <property type="entry name" value="SLR1927 PROTEIN-RELATED"/>
    <property type="match status" value="1"/>
</dbReference>
<reference evidence="3 4" key="1">
    <citation type="journal article" date="2016" name="Antonie Van Leeuwenhoek">
        <title>Bacillus depressus sp. nov., isolated from soil of a sunflower field.</title>
        <authorList>
            <person name="Wei X."/>
            <person name="Xin D."/>
            <person name="Xin Y."/>
            <person name="Zhang H."/>
            <person name="Wang T."/>
            <person name="Zhang J."/>
        </authorList>
    </citation>
    <scope>NUCLEOTIDE SEQUENCE [LARGE SCALE GENOMIC DNA]</scope>
    <source>
        <strain evidence="3 4">BZ1</strain>
    </source>
</reference>
<feature type="transmembrane region" description="Helical" evidence="1">
    <location>
        <begin position="35"/>
        <end position="53"/>
    </location>
</feature>
<dbReference type="AlphaFoldDB" id="A0A6L3VCE8"/>
<gene>
    <name evidence="3" type="ORF">F7731_06815</name>
</gene>
<feature type="transmembrane region" description="Helical" evidence="1">
    <location>
        <begin position="12"/>
        <end position="29"/>
    </location>
</feature>
<sequence length="398" mass="45530">MEWKKYSIEDTSLGITGVLALFLFFASFYFKSFLIFFTAVFLLLFIFLNSFYLKHVGKKLSIENKKIRNKFFPNENGEWVLTFENKGLPIMKGTLKVFFDDQVAPLDGYGEQRLAKYEVNLPFSVSYQQKLIVKIPFKTIKRGTAKIRSIEMSIPHFFGLGETVLEYKYLFLQEALVYPVAITVMNKSLFLSERLGESNVNHSLNEDFFSPAGTRDYVYSDSFNRINWKASARAQTLQTKLFDHVSETGWNISLNVANGHSLASQAEQLISSAAELAYYLTKHHIPFSLCINIRIAGTVPFYYIPAGGGKEQLQKVLEVLALIDPNSFTYPYEKMLSFYNRHLMNQPFFIHGGIRSDASDSLLHSIKQKGTSLFEIHFAEEEKASLLPMTFAKDVVEK</sequence>
<protein>
    <submittedName>
        <fullName evidence="3">DUF58 domain-containing protein</fullName>
    </submittedName>
</protein>
<keyword evidence="4" id="KW-1185">Reference proteome</keyword>
<comment type="caution">
    <text evidence="3">The sequence shown here is derived from an EMBL/GenBank/DDBJ whole genome shotgun (WGS) entry which is preliminary data.</text>
</comment>
<dbReference type="RefSeq" id="WP_151534012.1">
    <property type="nucleotide sequence ID" value="NZ_WBOS01000002.1"/>
</dbReference>
<evidence type="ECO:0000313" key="3">
    <source>
        <dbReference type="EMBL" id="KAB2337320.1"/>
    </source>
</evidence>
<keyword evidence="1" id="KW-0812">Transmembrane</keyword>
<evidence type="ECO:0000313" key="4">
    <source>
        <dbReference type="Proteomes" id="UP000481030"/>
    </source>
</evidence>
<dbReference type="Proteomes" id="UP000481030">
    <property type="component" value="Unassembled WGS sequence"/>
</dbReference>
<dbReference type="Pfam" id="PF01882">
    <property type="entry name" value="DUF58"/>
    <property type="match status" value="1"/>
</dbReference>
<organism evidence="3 4">
    <name type="scientific">Cytobacillus depressus</name>
    <dbReference type="NCBI Taxonomy" id="1602942"/>
    <lineage>
        <taxon>Bacteria</taxon>
        <taxon>Bacillati</taxon>
        <taxon>Bacillota</taxon>
        <taxon>Bacilli</taxon>
        <taxon>Bacillales</taxon>
        <taxon>Bacillaceae</taxon>
        <taxon>Cytobacillus</taxon>
    </lineage>
</organism>
<proteinExistence type="predicted"/>
<evidence type="ECO:0000259" key="2">
    <source>
        <dbReference type="Pfam" id="PF01882"/>
    </source>
</evidence>
<dbReference type="EMBL" id="WBOS01000002">
    <property type="protein sequence ID" value="KAB2337320.1"/>
    <property type="molecule type" value="Genomic_DNA"/>
</dbReference>
<feature type="domain" description="DUF58" evidence="2">
    <location>
        <begin position="214"/>
        <end position="328"/>
    </location>
</feature>